<feature type="binding site" evidence="7">
    <location>
        <begin position="209"/>
        <end position="213"/>
    </location>
    <ligand>
        <name>ATP</name>
        <dbReference type="ChEBI" id="CHEBI:30616"/>
    </ligand>
</feature>
<dbReference type="InterPro" id="IPR023865">
    <property type="entry name" value="Aliphatic_acid_kinase_CS"/>
</dbReference>
<dbReference type="InterPro" id="IPR004372">
    <property type="entry name" value="Ac/propionate_kinase"/>
</dbReference>
<keyword evidence="3 7" id="KW-0808">Transferase</keyword>
<evidence type="ECO:0000256" key="6">
    <source>
        <dbReference type="ARBA" id="ARBA00022840"/>
    </source>
</evidence>
<dbReference type="PANTHER" id="PTHR21060">
    <property type="entry name" value="ACETATE KINASE"/>
    <property type="match status" value="1"/>
</dbReference>
<dbReference type="PRINTS" id="PR00471">
    <property type="entry name" value="ACETATEKNASE"/>
</dbReference>
<reference evidence="9" key="2">
    <citation type="journal article" date="2021" name="PeerJ">
        <title>Extensive microbial diversity within the chicken gut microbiome revealed by metagenomics and culture.</title>
        <authorList>
            <person name="Gilroy R."/>
            <person name="Ravi A."/>
            <person name="Getino M."/>
            <person name="Pursley I."/>
            <person name="Horton D.L."/>
            <person name="Alikhan N.F."/>
            <person name="Baker D."/>
            <person name="Gharbi K."/>
            <person name="Hall N."/>
            <person name="Watson M."/>
            <person name="Adriaenssens E.M."/>
            <person name="Foster-Nyarko E."/>
            <person name="Jarju S."/>
            <person name="Secka A."/>
            <person name="Antonio M."/>
            <person name="Oren A."/>
            <person name="Chaudhuri R.R."/>
            <person name="La Ragione R."/>
            <person name="Hildebrand F."/>
            <person name="Pallen M.J."/>
        </authorList>
    </citation>
    <scope>NUCLEOTIDE SEQUENCE</scope>
    <source>
        <strain evidence="9">ChiSjej1B19-3389</strain>
    </source>
</reference>
<name>A0A9D1CTW3_9FIRM</name>
<dbReference type="CDD" id="cd24010">
    <property type="entry name" value="ASKHA_NBD_AcK_PK"/>
    <property type="match status" value="1"/>
</dbReference>
<dbReference type="GO" id="GO:0006083">
    <property type="term" value="P:acetate metabolic process"/>
    <property type="evidence" value="ECO:0007669"/>
    <property type="project" value="TreeGrafter"/>
</dbReference>
<accession>A0A9D1CTW3</accession>
<feature type="binding site" evidence="7">
    <location>
        <position position="387"/>
    </location>
    <ligand>
        <name>Mg(2+)</name>
        <dbReference type="ChEBI" id="CHEBI:18420"/>
    </ligand>
</feature>
<evidence type="ECO:0000313" key="9">
    <source>
        <dbReference type="EMBL" id="HIQ80302.1"/>
    </source>
</evidence>
<proteinExistence type="inferred from homology"/>
<dbReference type="InterPro" id="IPR043129">
    <property type="entry name" value="ATPase_NBD"/>
</dbReference>
<dbReference type="PROSITE" id="PS01075">
    <property type="entry name" value="ACETATE_KINASE_1"/>
    <property type="match status" value="1"/>
</dbReference>
<dbReference type="HAMAP" id="MF_00020">
    <property type="entry name" value="Acetate_kinase"/>
    <property type="match status" value="1"/>
</dbReference>
<organism evidence="9 10">
    <name type="scientific">Candidatus Scatavimonas merdigallinarum</name>
    <dbReference type="NCBI Taxonomy" id="2840914"/>
    <lineage>
        <taxon>Bacteria</taxon>
        <taxon>Bacillati</taxon>
        <taxon>Bacillota</taxon>
        <taxon>Clostridia</taxon>
        <taxon>Eubacteriales</taxon>
        <taxon>Oscillospiraceae</taxon>
        <taxon>Oscillospiraceae incertae sedis</taxon>
        <taxon>Candidatus Scatavimonas</taxon>
    </lineage>
</organism>
<comment type="catalytic activity">
    <reaction evidence="7">
        <text>acetate + ATP = acetyl phosphate + ADP</text>
        <dbReference type="Rhea" id="RHEA:11352"/>
        <dbReference type="ChEBI" id="CHEBI:22191"/>
        <dbReference type="ChEBI" id="CHEBI:30089"/>
        <dbReference type="ChEBI" id="CHEBI:30616"/>
        <dbReference type="ChEBI" id="CHEBI:456216"/>
        <dbReference type="EC" id="2.7.2.1"/>
    </reaction>
</comment>
<feature type="active site" description="Proton donor/acceptor" evidence="7">
    <location>
        <position position="149"/>
    </location>
</feature>
<evidence type="ECO:0000256" key="7">
    <source>
        <dbReference type="HAMAP-Rule" id="MF_00020"/>
    </source>
</evidence>
<evidence type="ECO:0000313" key="10">
    <source>
        <dbReference type="Proteomes" id="UP000886787"/>
    </source>
</evidence>
<dbReference type="PROSITE" id="PS01076">
    <property type="entry name" value="ACETATE_KINASE_2"/>
    <property type="match status" value="1"/>
</dbReference>
<protein>
    <recommendedName>
        <fullName evidence="7">Acetate kinase</fullName>
        <ecNumber evidence="7">2.7.2.1</ecNumber>
    </recommendedName>
    <alternativeName>
        <fullName evidence="7">Acetokinase</fullName>
    </alternativeName>
</protein>
<comment type="subunit">
    <text evidence="7">Homodimer.</text>
</comment>
<keyword evidence="6 7" id="KW-0067">ATP-binding</keyword>
<reference evidence="9" key="1">
    <citation type="submission" date="2020-10" db="EMBL/GenBank/DDBJ databases">
        <authorList>
            <person name="Gilroy R."/>
        </authorList>
    </citation>
    <scope>NUCLEOTIDE SEQUENCE</scope>
    <source>
        <strain evidence="9">ChiSjej1B19-3389</strain>
    </source>
</reference>
<comment type="function">
    <text evidence="7">Catalyzes the formation of acetyl phosphate from acetate and ATP. Can also catalyze the reverse reaction.</text>
</comment>
<dbReference type="PIRSF" id="PIRSF000722">
    <property type="entry name" value="Acetate_prop_kin"/>
    <property type="match status" value="1"/>
</dbReference>
<dbReference type="GO" id="GO:0005524">
    <property type="term" value="F:ATP binding"/>
    <property type="evidence" value="ECO:0007669"/>
    <property type="project" value="UniProtKB-KW"/>
</dbReference>
<dbReference type="InterPro" id="IPR000890">
    <property type="entry name" value="Aliphatic_acid_kin_short-chain"/>
</dbReference>
<dbReference type="GO" id="GO:0006085">
    <property type="term" value="P:acetyl-CoA biosynthetic process"/>
    <property type="evidence" value="ECO:0007669"/>
    <property type="project" value="UniProtKB-UniRule"/>
</dbReference>
<comment type="subcellular location">
    <subcellularLocation>
        <location evidence="7">Cytoplasm</location>
    </subcellularLocation>
</comment>
<dbReference type="GO" id="GO:0005737">
    <property type="term" value="C:cytoplasm"/>
    <property type="evidence" value="ECO:0007669"/>
    <property type="project" value="UniProtKB-SubCell"/>
</dbReference>
<keyword evidence="2 7" id="KW-0963">Cytoplasm</keyword>
<keyword evidence="4 7" id="KW-0547">Nucleotide-binding</keyword>
<feature type="site" description="Transition state stabilizer" evidence="7">
    <location>
        <position position="181"/>
    </location>
</feature>
<dbReference type="Pfam" id="PF00871">
    <property type="entry name" value="Acetate_kinase"/>
    <property type="match status" value="1"/>
</dbReference>
<sequence>MKILVINAGSSSLKYQLFDMDDEKVLAKGNCERIGMEGSMIGHKTFDGRHKEMQVPMADHTAAFMQVKQALTDPQAGVITDLNEVSAIGHRIVQGGSLFSESVLVDEQVIEGIESLIPLAPLHNKAHVQAIRACIDVFGEKVPEVVVFDTAFHSTMPRKAYMYPIPYEYYEKYKIRRYGFHGTSHRYVSARCAELMGQDIQKLKIITCHLGNGSSIAAVEGGKVIDTSMGLTPLDGFMMGTRTGTLDPSVVTFLAEKERLTPSQMSDLLNKKSGLLGISGVSSDDRDVTKAAEEGNDRAKLAHEMLRYEIAKFIGSYYVALGGCDAIVFTAGLGENQPHHREAICENLVCLGVKCDMEKNNAAIHGAEGRISTPDSKIQVFVIPTNEELVIARDTKALVEKGK</sequence>
<feature type="binding site" evidence="7">
    <location>
        <begin position="284"/>
        <end position="286"/>
    </location>
    <ligand>
        <name>ATP</name>
        <dbReference type="ChEBI" id="CHEBI:30616"/>
    </ligand>
</feature>
<comment type="pathway">
    <text evidence="7">Metabolic intermediate biosynthesis; acetyl-CoA biosynthesis; acetyl-CoA from acetate: step 1/2.</text>
</comment>
<feature type="site" description="Transition state stabilizer" evidence="7">
    <location>
        <position position="242"/>
    </location>
</feature>
<dbReference type="AlphaFoldDB" id="A0A9D1CTW3"/>
<dbReference type="GO" id="GO:0008776">
    <property type="term" value="F:acetate kinase activity"/>
    <property type="evidence" value="ECO:0007669"/>
    <property type="project" value="UniProtKB-UniRule"/>
</dbReference>
<dbReference type="GO" id="GO:0000287">
    <property type="term" value="F:magnesium ion binding"/>
    <property type="evidence" value="ECO:0007669"/>
    <property type="project" value="UniProtKB-UniRule"/>
</dbReference>
<dbReference type="SUPFAM" id="SSF53067">
    <property type="entry name" value="Actin-like ATPase domain"/>
    <property type="match status" value="2"/>
</dbReference>
<dbReference type="Proteomes" id="UP000886787">
    <property type="component" value="Unassembled WGS sequence"/>
</dbReference>
<feature type="binding site" evidence="7">
    <location>
        <position position="91"/>
    </location>
    <ligand>
        <name>substrate</name>
    </ligand>
</feature>
<dbReference type="NCBIfam" id="TIGR00016">
    <property type="entry name" value="ackA"/>
    <property type="match status" value="1"/>
</dbReference>
<dbReference type="Gene3D" id="3.30.420.40">
    <property type="match status" value="2"/>
</dbReference>
<gene>
    <name evidence="7" type="primary">ackA</name>
    <name evidence="9" type="ORF">IAD32_03330</name>
</gene>
<evidence type="ECO:0000256" key="5">
    <source>
        <dbReference type="ARBA" id="ARBA00022777"/>
    </source>
</evidence>
<comment type="similarity">
    <text evidence="1 7 8">Belongs to the acetokinase family.</text>
</comment>
<dbReference type="EC" id="2.7.2.1" evidence="7"/>
<evidence type="ECO:0000256" key="2">
    <source>
        <dbReference type="ARBA" id="ARBA00022490"/>
    </source>
</evidence>
<comment type="cofactor">
    <cofactor evidence="7">
        <name>Mg(2+)</name>
        <dbReference type="ChEBI" id="CHEBI:18420"/>
    </cofactor>
    <cofactor evidence="7">
        <name>Mn(2+)</name>
        <dbReference type="ChEBI" id="CHEBI:29035"/>
    </cofactor>
    <text evidence="7">Mg(2+). Can also accept Mn(2+).</text>
</comment>
<feature type="binding site" evidence="7">
    <location>
        <position position="14"/>
    </location>
    <ligand>
        <name>ATP</name>
        <dbReference type="ChEBI" id="CHEBI:30616"/>
    </ligand>
</feature>
<comment type="caution">
    <text evidence="9">The sequence shown here is derived from an EMBL/GenBank/DDBJ whole genome shotgun (WGS) entry which is preliminary data.</text>
</comment>
<evidence type="ECO:0000256" key="4">
    <source>
        <dbReference type="ARBA" id="ARBA00022741"/>
    </source>
</evidence>
<feature type="binding site" evidence="7">
    <location>
        <position position="7"/>
    </location>
    <ligand>
        <name>Mg(2+)</name>
        <dbReference type="ChEBI" id="CHEBI:18420"/>
    </ligand>
</feature>
<dbReference type="EMBL" id="DVFW01000018">
    <property type="protein sequence ID" value="HIQ80302.1"/>
    <property type="molecule type" value="Genomic_DNA"/>
</dbReference>
<keyword evidence="7" id="KW-0460">Magnesium</keyword>
<feature type="binding site" evidence="7">
    <location>
        <begin position="332"/>
        <end position="336"/>
    </location>
    <ligand>
        <name>ATP</name>
        <dbReference type="ChEBI" id="CHEBI:30616"/>
    </ligand>
</feature>
<evidence type="ECO:0000256" key="3">
    <source>
        <dbReference type="ARBA" id="ARBA00022679"/>
    </source>
</evidence>
<evidence type="ECO:0000256" key="1">
    <source>
        <dbReference type="ARBA" id="ARBA00008748"/>
    </source>
</evidence>
<dbReference type="PANTHER" id="PTHR21060:SF15">
    <property type="entry name" value="ACETATE KINASE-RELATED"/>
    <property type="match status" value="1"/>
</dbReference>
<keyword evidence="7" id="KW-0479">Metal-binding</keyword>
<keyword evidence="5 7" id="KW-0418">Kinase</keyword>
<evidence type="ECO:0000256" key="8">
    <source>
        <dbReference type="RuleBase" id="RU003835"/>
    </source>
</evidence>